<keyword evidence="5" id="KW-1185">Reference proteome</keyword>
<dbReference type="GO" id="GO:0016787">
    <property type="term" value="F:hydrolase activity"/>
    <property type="evidence" value="ECO:0007669"/>
    <property type="project" value="UniProtKB-KW"/>
</dbReference>
<feature type="domain" description="AB hydrolase-1" evidence="3">
    <location>
        <begin position="63"/>
        <end position="148"/>
    </location>
</feature>
<protein>
    <submittedName>
        <fullName evidence="4">Alpha/beta hydrolase</fullName>
    </submittedName>
</protein>
<dbReference type="PANTHER" id="PTHR43248">
    <property type="entry name" value="2-SUCCINYL-6-HYDROXY-2,4-CYCLOHEXADIENE-1-CARBOXYLATE SYNTHASE"/>
    <property type="match status" value="1"/>
</dbReference>
<dbReference type="RefSeq" id="WP_328710424.1">
    <property type="nucleotide sequence ID" value="NZ_CP108085.1"/>
</dbReference>
<sequence length="149" mass="15771">MTRTTIDMTEEGPRPAARRRSRLVTCLALAAATPVPGASHVRVSTGSTLTVIKLPARGAASRPPVIVVHGGPGVPELRDNATAFAFLTGQGFDVYLYAQIGTDGSTRLNDPRGYTRERAVADLEARRARLGPPKVILIGHSYGGEIAAR</sequence>
<evidence type="ECO:0000259" key="3">
    <source>
        <dbReference type="Pfam" id="PF00561"/>
    </source>
</evidence>
<dbReference type="EMBL" id="CP108085">
    <property type="protein sequence ID" value="WUP77904.1"/>
    <property type="molecule type" value="Genomic_DNA"/>
</dbReference>
<comment type="similarity">
    <text evidence="1">Belongs to the peptidase S33 family.</text>
</comment>
<dbReference type="InterPro" id="IPR002410">
    <property type="entry name" value="Peptidase_S33"/>
</dbReference>
<dbReference type="Pfam" id="PF00561">
    <property type="entry name" value="Abhydrolase_1"/>
    <property type="match status" value="1"/>
</dbReference>
<keyword evidence="2 4" id="KW-0378">Hydrolase</keyword>
<evidence type="ECO:0000313" key="4">
    <source>
        <dbReference type="EMBL" id="WUP77904.1"/>
    </source>
</evidence>
<evidence type="ECO:0000313" key="5">
    <source>
        <dbReference type="Proteomes" id="UP001432011"/>
    </source>
</evidence>
<dbReference type="InterPro" id="IPR000073">
    <property type="entry name" value="AB_hydrolase_1"/>
</dbReference>
<dbReference type="Gene3D" id="3.40.50.1820">
    <property type="entry name" value="alpha/beta hydrolase"/>
    <property type="match status" value="1"/>
</dbReference>
<proteinExistence type="inferred from homology"/>
<accession>A0ABZ1SZF8</accession>
<evidence type="ECO:0000256" key="1">
    <source>
        <dbReference type="ARBA" id="ARBA00010088"/>
    </source>
</evidence>
<dbReference type="PRINTS" id="PR00793">
    <property type="entry name" value="PROAMNOPTASE"/>
</dbReference>
<reference evidence="4" key="1">
    <citation type="submission" date="2022-10" db="EMBL/GenBank/DDBJ databases">
        <title>The complete genomes of actinobacterial strains from the NBC collection.</title>
        <authorList>
            <person name="Joergensen T.S."/>
            <person name="Alvarez Arevalo M."/>
            <person name="Sterndorff E.B."/>
            <person name="Faurdal D."/>
            <person name="Vuksanovic O."/>
            <person name="Mourched A.-S."/>
            <person name="Charusanti P."/>
            <person name="Shaw S."/>
            <person name="Blin K."/>
            <person name="Weber T."/>
        </authorList>
    </citation>
    <scope>NUCLEOTIDE SEQUENCE</scope>
    <source>
        <strain evidence="4">NBC_00254</strain>
    </source>
</reference>
<evidence type="ECO:0000256" key="2">
    <source>
        <dbReference type="ARBA" id="ARBA00022801"/>
    </source>
</evidence>
<organism evidence="4 5">
    <name type="scientific">Microbispora hainanensis</name>
    <dbReference type="NCBI Taxonomy" id="568844"/>
    <lineage>
        <taxon>Bacteria</taxon>
        <taxon>Bacillati</taxon>
        <taxon>Actinomycetota</taxon>
        <taxon>Actinomycetes</taxon>
        <taxon>Streptosporangiales</taxon>
        <taxon>Streptosporangiaceae</taxon>
        <taxon>Microbispora</taxon>
    </lineage>
</organism>
<gene>
    <name evidence="4" type="ORF">OG913_13135</name>
</gene>
<dbReference type="Proteomes" id="UP001432011">
    <property type="component" value="Chromosome"/>
</dbReference>
<name>A0ABZ1SZF8_9ACTN</name>
<dbReference type="InterPro" id="IPR051601">
    <property type="entry name" value="Serine_prot/Carboxylest_S33"/>
</dbReference>
<dbReference type="SUPFAM" id="SSF53474">
    <property type="entry name" value="alpha/beta-Hydrolases"/>
    <property type="match status" value="1"/>
</dbReference>
<dbReference type="InterPro" id="IPR029058">
    <property type="entry name" value="AB_hydrolase_fold"/>
</dbReference>
<dbReference type="PANTHER" id="PTHR43248:SF2">
    <property type="entry name" value="PROLYL AMINOPEPTIDASE"/>
    <property type="match status" value="1"/>
</dbReference>